<keyword evidence="3" id="KW-1185">Reference proteome</keyword>
<dbReference type="AlphaFoldDB" id="A0A2R4C868"/>
<protein>
    <submittedName>
        <fullName evidence="2">Uncharacterized protein</fullName>
    </submittedName>
</protein>
<organism evidence="2 3">
    <name type="scientific">Pseudoduganella armeniaca</name>
    <dbReference type="NCBI Taxonomy" id="2072590"/>
    <lineage>
        <taxon>Bacteria</taxon>
        <taxon>Pseudomonadati</taxon>
        <taxon>Pseudomonadota</taxon>
        <taxon>Betaproteobacteria</taxon>
        <taxon>Burkholderiales</taxon>
        <taxon>Oxalobacteraceae</taxon>
        <taxon>Telluria group</taxon>
        <taxon>Pseudoduganella</taxon>
    </lineage>
</organism>
<dbReference type="EMBL" id="CP028324">
    <property type="protein sequence ID" value="AVR95771.1"/>
    <property type="molecule type" value="Genomic_DNA"/>
</dbReference>
<dbReference type="RefSeq" id="WP_107141121.1">
    <property type="nucleotide sequence ID" value="NZ_CP028324.1"/>
</dbReference>
<evidence type="ECO:0000256" key="1">
    <source>
        <dbReference type="SAM" id="SignalP"/>
    </source>
</evidence>
<feature type="signal peptide" evidence="1">
    <location>
        <begin position="1"/>
        <end position="22"/>
    </location>
</feature>
<proteinExistence type="predicted"/>
<dbReference type="Proteomes" id="UP000240505">
    <property type="component" value="Chromosome"/>
</dbReference>
<keyword evidence="1" id="KW-0732">Signal</keyword>
<name>A0A2R4C868_9BURK</name>
<sequence>MRRSAISATLCLAALAGSGALANDQLYKCLDSNGTLLLSDKPCAVVQGVAADTSGPSGSDDITAVPSDIAAAPEEDAPRRVVVKEHYTLPPAEFDRTQWNRKPPASVAPKIDVATLKAAKLNLELSEKTASLR</sequence>
<gene>
    <name evidence="2" type="ORF">C9I28_08555</name>
</gene>
<reference evidence="2 3" key="1">
    <citation type="submission" date="2018-03" db="EMBL/GenBank/DDBJ databases">
        <title>Massilia armeniaca sp. nov., isolated from desert soil.</title>
        <authorList>
            <person name="Huang H."/>
            <person name="Ren M."/>
        </authorList>
    </citation>
    <scope>NUCLEOTIDE SEQUENCE [LARGE SCALE GENOMIC DNA]</scope>
    <source>
        <strain evidence="2 3">ZMN-3</strain>
    </source>
</reference>
<dbReference type="KEGG" id="masz:C9I28_08555"/>
<evidence type="ECO:0000313" key="2">
    <source>
        <dbReference type="EMBL" id="AVR95771.1"/>
    </source>
</evidence>
<evidence type="ECO:0000313" key="3">
    <source>
        <dbReference type="Proteomes" id="UP000240505"/>
    </source>
</evidence>
<dbReference type="OrthoDB" id="8758216at2"/>
<accession>A0A2R4C868</accession>
<feature type="chain" id="PRO_5015321379" evidence="1">
    <location>
        <begin position="23"/>
        <end position="133"/>
    </location>
</feature>